<dbReference type="Gene3D" id="2.10.260.10">
    <property type="match status" value="1"/>
</dbReference>
<dbReference type="Proteomes" id="UP000019184">
    <property type="component" value="Unassembled WGS sequence"/>
</dbReference>
<evidence type="ECO:0000313" key="2">
    <source>
        <dbReference type="Proteomes" id="UP000019184"/>
    </source>
</evidence>
<dbReference type="OrthoDB" id="9795766at2"/>
<proteinExistence type="predicted"/>
<dbReference type="AlphaFoldDB" id="A0A7U7G7N3"/>
<comment type="caution">
    <text evidence="1">The sequence shown here is derived from an EMBL/GenBank/DDBJ whole genome shotgun (WGS) entry which is preliminary data.</text>
</comment>
<dbReference type="InterPro" id="IPR037914">
    <property type="entry name" value="SpoVT-AbrB_sf"/>
</dbReference>
<dbReference type="RefSeq" id="WP_034430092.1">
    <property type="nucleotide sequence ID" value="NZ_CBTK010000008.1"/>
</dbReference>
<reference evidence="1 2" key="1">
    <citation type="journal article" date="2014" name="ISME J.">
        <title>Candidatus Competibacter-lineage genomes retrieved from metagenomes reveal functional metabolic diversity.</title>
        <authorList>
            <person name="McIlroy S.J."/>
            <person name="Albertsen M."/>
            <person name="Andresen E.K."/>
            <person name="Saunders A.M."/>
            <person name="Kristiansen R."/>
            <person name="Stokholm-Bjerregaard M."/>
            <person name="Nielsen K.L."/>
            <person name="Nielsen P.H."/>
        </authorList>
    </citation>
    <scope>NUCLEOTIDE SEQUENCE [LARGE SCALE GENOMIC DNA]</scope>
    <source>
        <strain evidence="1 2">Run_B_J11</strain>
    </source>
</reference>
<keyword evidence="2" id="KW-1185">Reference proteome</keyword>
<dbReference type="EMBL" id="CBTK010000008">
    <property type="protein sequence ID" value="CDH43138.1"/>
    <property type="molecule type" value="Genomic_DNA"/>
</dbReference>
<dbReference type="SUPFAM" id="SSF89447">
    <property type="entry name" value="AbrB/MazE/MraZ-like"/>
    <property type="match status" value="1"/>
</dbReference>
<accession>A0A7U7G7N3</accession>
<evidence type="ECO:0000313" key="1">
    <source>
        <dbReference type="EMBL" id="CDH43138.1"/>
    </source>
</evidence>
<evidence type="ECO:0008006" key="3">
    <source>
        <dbReference type="Google" id="ProtNLM"/>
    </source>
</evidence>
<sequence>MVSIQFETVIQPWGNSLGLRITRALSEAAHLERGTVVTVAVVDGGLLVKPKPTLGKSWVFPYSEAELVLGLDPAKAHADELPAIRVSERGD</sequence>
<name>A0A7U7G7N3_9GAMM</name>
<gene>
    <name evidence="1" type="ORF">BN874_1050013</name>
</gene>
<organism evidence="1 2">
    <name type="scientific">Candidatus Contendobacter odensis Run_B_J11</name>
    <dbReference type="NCBI Taxonomy" id="1400861"/>
    <lineage>
        <taxon>Bacteria</taxon>
        <taxon>Pseudomonadati</taxon>
        <taxon>Pseudomonadota</taxon>
        <taxon>Gammaproteobacteria</taxon>
        <taxon>Candidatus Competibacteraceae</taxon>
        <taxon>Candidatus Contendibacter</taxon>
    </lineage>
</organism>
<protein>
    <recommendedName>
        <fullName evidence="3">SpoVT-AbrB domain-containing protein</fullName>
    </recommendedName>
</protein>